<comment type="caution">
    <text evidence="6">The sequence shown here is derived from an EMBL/GenBank/DDBJ whole genome shotgun (WGS) entry which is preliminary data.</text>
</comment>
<dbReference type="GO" id="GO:0046872">
    <property type="term" value="F:metal ion binding"/>
    <property type="evidence" value="ECO:0007669"/>
    <property type="project" value="UniProtKB-KW"/>
</dbReference>
<dbReference type="GO" id="GO:0003677">
    <property type="term" value="F:DNA binding"/>
    <property type="evidence" value="ECO:0007669"/>
    <property type="project" value="UniProtKB-KW"/>
</dbReference>
<keyword evidence="3" id="KW-0539">Nucleus</keyword>
<protein>
    <submittedName>
        <fullName evidence="6">Deformed epidermal autoregulatory factor 1</fullName>
    </submittedName>
</protein>
<reference evidence="7" key="1">
    <citation type="submission" date="2017-01" db="EMBL/GenBank/DDBJ databases">
        <title>Comparative genomics of anhydrobiosis in the tardigrade Hypsibius dujardini.</title>
        <authorList>
            <person name="Yoshida Y."/>
            <person name="Koutsovoulos G."/>
            <person name="Laetsch D."/>
            <person name="Stevens L."/>
            <person name="Kumar S."/>
            <person name="Horikawa D."/>
            <person name="Ishino K."/>
            <person name="Komine S."/>
            <person name="Tomita M."/>
            <person name="Blaxter M."/>
            <person name="Arakawa K."/>
        </authorList>
    </citation>
    <scope>NUCLEOTIDE SEQUENCE [LARGE SCALE GENOMIC DNA]</scope>
    <source>
        <strain evidence="7">Z151</strain>
    </source>
</reference>
<organism evidence="6 7">
    <name type="scientific">Hypsibius exemplaris</name>
    <name type="common">Freshwater tardigrade</name>
    <dbReference type="NCBI Taxonomy" id="2072580"/>
    <lineage>
        <taxon>Eukaryota</taxon>
        <taxon>Metazoa</taxon>
        <taxon>Ecdysozoa</taxon>
        <taxon>Tardigrada</taxon>
        <taxon>Eutardigrada</taxon>
        <taxon>Parachela</taxon>
        <taxon>Hypsibioidea</taxon>
        <taxon>Hypsibiidae</taxon>
        <taxon>Hypsibius</taxon>
    </lineage>
</organism>
<gene>
    <name evidence="6" type="ORF">BV898_13108</name>
</gene>
<evidence type="ECO:0000256" key="3">
    <source>
        <dbReference type="ARBA" id="ARBA00023242"/>
    </source>
</evidence>
<feature type="compositionally biased region" description="Basic and acidic residues" evidence="4">
    <location>
        <begin position="532"/>
        <end position="556"/>
    </location>
</feature>
<evidence type="ECO:0000259" key="5">
    <source>
        <dbReference type="PROSITE" id="PS50864"/>
    </source>
</evidence>
<evidence type="ECO:0000313" key="7">
    <source>
        <dbReference type="Proteomes" id="UP000192578"/>
    </source>
</evidence>
<accession>A0A1W0WBR5</accession>
<dbReference type="PROSITE" id="PS50864">
    <property type="entry name" value="SAND"/>
    <property type="match status" value="1"/>
</dbReference>
<feature type="region of interest" description="Disordered" evidence="4">
    <location>
        <begin position="385"/>
        <end position="590"/>
    </location>
</feature>
<sequence>MLHHMGMPPRYSMVGAAAAPPGPNPPNNAARMSASLMSAMSGGPAAAANSVFSQAAAASMYLGMAQRESMLRTVFAGDYLKPQFTVDGETLLDVECGENRGMLYLSRFCQGSKGPCIRFDDMWLTPNEFQYISGRESAKDWKRSIRHQGKSLKLLLAKGILTVHQSSCSCTGCRISSPVNRGKLANCNPRFGYDSMFDFSEKPLPHLFGNYQTVHHQPSDPEADENPLSPNNPSHSSKESSDFSSGESRTYRSTFSGMPDQTKAQKSADYVYDRKMPYSGTPIATPPRMFPGGSMSAKGFTPFPQQPAVMADLAASKLEHHHRERNSYPVCKPIAQMFSGGVSSSRSAELMQSMLQRSNTVAAGPAISTQTSAFYPFNLNLSAPTKTQSRTASSPESSNTSTSPISSVHRESPASATAAENTRSKSPEPLDLSTTKCGGKVARSGRITSLIKPSNPPPREECRSAYAGSRGADKTPYSRPTTTTAASHESGSKLYEGRNLKVIRPTMVEEAQHDEQSMRTKNEPSVGTKNEPSVRTKNEPSGRTKNEPSVRTKNEPSVRTNNELSVGTKNEPSVGTKNEPSVGTNESSEQLSVWLDSAAAIAERESETEEDVTMSGEDEEEDEEEEEMEDEDDRSEGSDASDMKNSIGLDWIGLDLEIPMEDGFGKSNGLDWIWKFQWRMDVDIPMEDGFGNSNGRWIWKLQWVGLDLEIPMEDGFGNSNGLD</sequence>
<evidence type="ECO:0000313" key="6">
    <source>
        <dbReference type="EMBL" id="OQV12618.1"/>
    </source>
</evidence>
<dbReference type="InterPro" id="IPR010919">
    <property type="entry name" value="SAND-like_dom_sf"/>
</dbReference>
<dbReference type="Pfam" id="PF01342">
    <property type="entry name" value="SAND"/>
    <property type="match status" value="1"/>
</dbReference>
<evidence type="ECO:0000256" key="1">
    <source>
        <dbReference type="ARBA" id="ARBA00023015"/>
    </source>
</evidence>
<dbReference type="InterPro" id="IPR000770">
    <property type="entry name" value="SAND_dom"/>
</dbReference>
<feature type="region of interest" description="Disordered" evidence="4">
    <location>
        <begin position="602"/>
        <end position="644"/>
    </location>
</feature>
<feature type="region of interest" description="Disordered" evidence="4">
    <location>
        <begin position="209"/>
        <end position="267"/>
    </location>
</feature>
<dbReference type="EMBL" id="MTYJ01000140">
    <property type="protein sequence ID" value="OQV12618.1"/>
    <property type="molecule type" value="Genomic_DNA"/>
</dbReference>
<keyword evidence="7" id="KW-1185">Reference proteome</keyword>
<dbReference type="PANTHER" id="PTHR10417">
    <property type="entry name" value="GLUCOCORTICOID MODULATORY ELEMENT-BINDING PROTEIN"/>
    <property type="match status" value="1"/>
</dbReference>
<dbReference type="SUPFAM" id="SSF63763">
    <property type="entry name" value="SAND domain-like"/>
    <property type="match status" value="1"/>
</dbReference>
<name>A0A1W0WBR5_HYPEX</name>
<dbReference type="PANTHER" id="PTHR10417:SF15">
    <property type="entry name" value="STERILE ALPHA MOTIF DOMAIN-CONTAINING 11"/>
    <property type="match status" value="1"/>
</dbReference>
<feature type="compositionally biased region" description="Low complexity" evidence="4">
    <location>
        <begin position="389"/>
        <end position="407"/>
    </location>
</feature>
<feature type="compositionally biased region" description="Polar residues" evidence="4">
    <location>
        <begin position="557"/>
        <end position="590"/>
    </location>
</feature>
<feature type="compositionally biased region" description="Polar residues" evidence="4">
    <location>
        <begin position="478"/>
        <end position="489"/>
    </location>
</feature>
<dbReference type="OrthoDB" id="6433810at2759"/>
<dbReference type="Proteomes" id="UP000192578">
    <property type="component" value="Unassembled WGS sequence"/>
</dbReference>
<dbReference type="Gene3D" id="3.10.390.10">
    <property type="entry name" value="SAND domain-like"/>
    <property type="match status" value="1"/>
</dbReference>
<keyword evidence="1" id="KW-0805">Transcription regulation</keyword>
<feature type="compositionally biased region" description="Basic and acidic residues" evidence="4">
    <location>
        <begin position="510"/>
        <end position="522"/>
    </location>
</feature>
<proteinExistence type="predicted"/>
<keyword evidence="2" id="KW-0804">Transcription</keyword>
<evidence type="ECO:0000256" key="2">
    <source>
        <dbReference type="ARBA" id="ARBA00023163"/>
    </source>
</evidence>
<dbReference type="SMART" id="SM00258">
    <property type="entry name" value="SAND"/>
    <property type="match status" value="1"/>
</dbReference>
<feature type="compositionally biased region" description="Acidic residues" evidence="4">
    <location>
        <begin position="606"/>
        <end position="634"/>
    </location>
</feature>
<dbReference type="AlphaFoldDB" id="A0A1W0WBR5"/>
<feature type="compositionally biased region" description="Low complexity" evidence="4">
    <location>
        <begin position="226"/>
        <end position="235"/>
    </location>
</feature>
<evidence type="ECO:0000256" key="4">
    <source>
        <dbReference type="SAM" id="MobiDB-lite"/>
    </source>
</evidence>
<feature type="domain" description="SAND" evidence="5">
    <location>
        <begin position="81"/>
        <end position="162"/>
    </location>
</feature>